<feature type="compositionally biased region" description="Low complexity" evidence="1">
    <location>
        <begin position="80"/>
        <end position="104"/>
    </location>
</feature>
<evidence type="ECO:0000256" key="1">
    <source>
        <dbReference type="SAM" id="MobiDB-lite"/>
    </source>
</evidence>
<gene>
    <name evidence="2" type="ORF">BC938DRAFT_477960</name>
</gene>
<dbReference type="Proteomes" id="UP000274822">
    <property type="component" value="Unassembled WGS sequence"/>
</dbReference>
<comment type="caution">
    <text evidence="2">The sequence shown here is derived from an EMBL/GenBank/DDBJ whole genome shotgun (WGS) entry which is preliminary data.</text>
</comment>
<dbReference type="Pfam" id="PF04614">
    <property type="entry name" value="Pex19"/>
    <property type="match status" value="1"/>
</dbReference>
<reference evidence="2 3" key="1">
    <citation type="journal article" date="2018" name="New Phytol.">
        <title>Phylogenomics of Endogonaceae and evolution of mycorrhizas within Mucoromycota.</title>
        <authorList>
            <person name="Chang Y."/>
            <person name="Desiro A."/>
            <person name="Na H."/>
            <person name="Sandor L."/>
            <person name="Lipzen A."/>
            <person name="Clum A."/>
            <person name="Barry K."/>
            <person name="Grigoriev I.V."/>
            <person name="Martin F.M."/>
            <person name="Stajich J.E."/>
            <person name="Smith M.E."/>
            <person name="Bonito G."/>
            <person name="Spatafora J.W."/>
        </authorList>
    </citation>
    <scope>NUCLEOTIDE SEQUENCE [LARGE SCALE GENOMIC DNA]</scope>
    <source>
        <strain evidence="2 3">AD002</strain>
    </source>
</reference>
<accession>A0A433P755</accession>
<evidence type="ECO:0000313" key="2">
    <source>
        <dbReference type="EMBL" id="RUS13322.1"/>
    </source>
</evidence>
<organism evidence="2 3">
    <name type="scientific">Jimgerdemannia flammicorona</name>
    <dbReference type="NCBI Taxonomy" id="994334"/>
    <lineage>
        <taxon>Eukaryota</taxon>
        <taxon>Fungi</taxon>
        <taxon>Fungi incertae sedis</taxon>
        <taxon>Mucoromycota</taxon>
        <taxon>Mucoromycotina</taxon>
        <taxon>Endogonomycetes</taxon>
        <taxon>Endogonales</taxon>
        <taxon>Endogonaceae</taxon>
        <taxon>Jimgerdemannia</taxon>
    </lineage>
</organism>
<dbReference type="GO" id="GO:0005778">
    <property type="term" value="C:peroxisomal membrane"/>
    <property type="evidence" value="ECO:0007669"/>
    <property type="project" value="TreeGrafter"/>
</dbReference>
<dbReference type="PANTHER" id="PTHR12774">
    <property type="entry name" value="PEROXISOMAL BIOGENESIS FACTOR 19"/>
    <property type="match status" value="1"/>
</dbReference>
<evidence type="ECO:0000313" key="3">
    <source>
        <dbReference type="Proteomes" id="UP000274822"/>
    </source>
</evidence>
<feature type="non-terminal residue" evidence="2">
    <location>
        <position position="1"/>
    </location>
</feature>
<feature type="compositionally biased region" description="Basic and acidic residues" evidence="1">
    <location>
        <begin position="55"/>
        <end position="73"/>
    </location>
</feature>
<dbReference type="InterPro" id="IPR038322">
    <property type="entry name" value="Pex19_C_sf"/>
</dbReference>
<dbReference type="AlphaFoldDB" id="A0A433P755"/>
<protein>
    <submittedName>
        <fullName evidence="2">Pex19 protein</fullName>
    </submittedName>
</protein>
<dbReference type="InterPro" id="IPR006708">
    <property type="entry name" value="Pex19"/>
</dbReference>
<feature type="region of interest" description="Disordered" evidence="1">
    <location>
        <begin position="46"/>
        <end position="107"/>
    </location>
</feature>
<proteinExistence type="predicted"/>
<feature type="region of interest" description="Disordered" evidence="1">
    <location>
        <begin position="1"/>
        <end position="29"/>
    </location>
</feature>
<dbReference type="EMBL" id="RBNJ01030259">
    <property type="protein sequence ID" value="RUS13322.1"/>
    <property type="molecule type" value="Genomic_DNA"/>
</dbReference>
<dbReference type="PANTHER" id="PTHR12774:SF2">
    <property type="entry name" value="PEROXISOMAL BIOGENESIS FACTOR 19"/>
    <property type="match status" value="1"/>
</dbReference>
<dbReference type="GO" id="GO:0033328">
    <property type="term" value="F:peroxisome membrane targeting sequence binding"/>
    <property type="evidence" value="ECO:0007669"/>
    <property type="project" value="TreeGrafter"/>
</dbReference>
<dbReference type="Gene3D" id="1.20.120.900">
    <property type="entry name" value="Pex19, mPTS binding domain"/>
    <property type="match status" value="1"/>
</dbReference>
<sequence>VLDDFSKPAAPPPATAKPTTTTEDKDLDDILDDNFAKQLAADMEELVSGMDGGGDELKQTFEKIWHSFDDQTKLDPSAEPPSSSSSSSKGAGLAGTSSSSGKSKSFQETIAQTINKLKDSSEQVNTEIENPDAMMAEMMKQMEALADNGDFTNVLEGMMEQLMSKELLYEPMKDLAAKYPQWLADNKDQVSAEDYERYERQHDYVQQIVARYEAPGFDDKNEAQAKEIVELMQQMQDCGQPPTAILEGMEVGEDGMPKIPDDQCRIM</sequence>
<name>A0A433P755_9FUNG</name>
<dbReference type="GO" id="GO:0045046">
    <property type="term" value="P:protein import into peroxisome membrane"/>
    <property type="evidence" value="ECO:0007669"/>
    <property type="project" value="TreeGrafter"/>
</dbReference>
<keyword evidence="3" id="KW-1185">Reference proteome</keyword>